<evidence type="ECO:0000256" key="1">
    <source>
        <dbReference type="SAM" id="Phobius"/>
    </source>
</evidence>
<keyword evidence="1" id="KW-1133">Transmembrane helix</keyword>
<reference evidence="2" key="2">
    <citation type="submission" date="2024-06" db="EMBL/GenBank/DDBJ databases">
        <authorList>
            <person name="Petrova K.O."/>
            <person name="Toshchakov S.V."/>
            <person name="Boltjanskaja Y.V."/>
            <person name="Kevbrin V.V."/>
        </authorList>
    </citation>
    <scope>NUCLEOTIDE SEQUENCE</scope>
    <source>
        <strain evidence="2">Z-710</strain>
    </source>
</reference>
<dbReference type="Pfam" id="PF12725">
    <property type="entry name" value="DUF3810"/>
    <property type="match status" value="1"/>
</dbReference>
<gene>
    <name evidence="2" type="ORF">PRVXH_001779</name>
</gene>
<dbReference type="InterPro" id="IPR024294">
    <property type="entry name" value="DUF3810"/>
</dbReference>
<feature type="transmembrane region" description="Helical" evidence="1">
    <location>
        <begin position="16"/>
        <end position="41"/>
    </location>
</feature>
<organism evidence="2">
    <name type="scientific">Proteinivorax hydrogeniformans</name>
    <dbReference type="NCBI Taxonomy" id="1826727"/>
    <lineage>
        <taxon>Bacteria</taxon>
        <taxon>Bacillati</taxon>
        <taxon>Bacillota</taxon>
        <taxon>Clostridia</taxon>
        <taxon>Eubacteriales</taxon>
        <taxon>Proteinivoracaceae</taxon>
        <taxon>Proteinivorax</taxon>
    </lineage>
</organism>
<reference evidence="2" key="1">
    <citation type="journal article" date="2018" name="Antonie Van Leeuwenhoek">
        <title>Proteinivorax hydrogeniformans sp. nov., an anaerobic, haloalkaliphilic bacterium fermenting proteinaceous compounds with high hydrogen production.</title>
        <authorList>
            <person name="Boltyanskaya Y."/>
            <person name="Detkova E."/>
            <person name="Pimenov N."/>
            <person name="Kevbrin V."/>
        </authorList>
    </citation>
    <scope>NUCLEOTIDE SEQUENCE</scope>
    <source>
        <strain evidence="2">Z-710</strain>
    </source>
</reference>
<accession>A0AAU8HQP2</accession>
<evidence type="ECO:0000313" key="2">
    <source>
        <dbReference type="EMBL" id="XCI27855.1"/>
    </source>
</evidence>
<dbReference type="EMBL" id="CP159485">
    <property type="protein sequence ID" value="XCI27855.1"/>
    <property type="molecule type" value="Genomic_DNA"/>
</dbReference>
<proteinExistence type="predicted"/>
<dbReference type="AlphaFoldDB" id="A0AAU8HQP2"/>
<sequence>MESIYSTRIYKRFAQVLSLITGVIPISVAEILIICFIGFIIFKLVSRIIALKKEPQNRLDILLKCGATLLAALSIIYFSFIAVWGLNYHRQDFASIADYDVHEYSTQDLSQLAEHLILQANYLRNYIEEDELGIMTLPDGKSDVMRRAHKGFDNAAEVYPQLGGKYGKPKMVLMSNVMSHLGIWGAYFPFTAEANVNISIPESMIPSITLHEMAHQRGFAREDEADYIAYLTAVMHPDYDFQYSGTLLALRHTMSALSRADFETFQVLANSYSDGLARDMEHINMHNRSYQGRASQVSAQINNTYLRANAQQDGIKSYGRMIDLMMASFLQELEEL</sequence>
<dbReference type="RefSeq" id="WP_353892432.1">
    <property type="nucleotide sequence ID" value="NZ_CP159485.1"/>
</dbReference>
<feature type="transmembrane region" description="Helical" evidence="1">
    <location>
        <begin position="61"/>
        <end position="86"/>
    </location>
</feature>
<keyword evidence="1" id="KW-0472">Membrane</keyword>
<keyword evidence="1" id="KW-0812">Transmembrane</keyword>
<name>A0AAU8HQP2_9FIRM</name>
<protein>
    <submittedName>
        <fullName evidence="2">DUF3810 domain-containing protein</fullName>
    </submittedName>
</protein>